<feature type="compositionally biased region" description="Low complexity" evidence="6">
    <location>
        <begin position="285"/>
        <end position="298"/>
    </location>
</feature>
<organism evidence="8 9">
    <name type="scientific">Urochloa decumbens</name>
    <dbReference type="NCBI Taxonomy" id="240449"/>
    <lineage>
        <taxon>Eukaryota</taxon>
        <taxon>Viridiplantae</taxon>
        <taxon>Streptophyta</taxon>
        <taxon>Embryophyta</taxon>
        <taxon>Tracheophyta</taxon>
        <taxon>Spermatophyta</taxon>
        <taxon>Magnoliopsida</taxon>
        <taxon>Liliopsida</taxon>
        <taxon>Poales</taxon>
        <taxon>Poaceae</taxon>
        <taxon>PACMAD clade</taxon>
        <taxon>Panicoideae</taxon>
        <taxon>Panicodae</taxon>
        <taxon>Paniceae</taxon>
        <taxon>Melinidinae</taxon>
        <taxon>Urochloa</taxon>
    </lineage>
</organism>
<feature type="region of interest" description="Disordered" evidence="6">
    <location>
        <begin position="344"/>
        <end position="420"/>
    </location>
</feature>
<feature type="compositionally biased region" description="Polar residues" evidence="6">
    <location>
        <begin position="88"/>
        <end position="108"/>
    </location>
</feature>
<keyword evidence="9" id="KW-1185">Reference proteome</keyword>
<feature type="compositionally biased region" description="Basic and acidic residues" evidence="6">
    <location>
        <begin position="395"/>
        <end position="420"/>
    </location>
</feature>
<feature type="region of interest" description="Disordered" evidence="6">
    <location>
        <begin position="1"/>
        <end position="24"/>
    </location>
</feature>
<evidence type="ECO:0000256" key="1">
    <source>
        <dbReference type="ARBA" id="ARBA00022723"/>
    </source>
</evidence>
<reference evidence="8" key="1">
    <citation type="submission" date="2024-10" db="EMBL/GenBank/DDBJ databases">
        <authorList>
            <person name="Ryan C."/>
        </authorList>
    </citation>
    <scope>NUCLEOTIDE SEQUENCE [LARGE SCALE GENOMIC DNA]</scope>
</reference>
<evidence type="ECO:0000259" key="7">
    <source>
        <dbReference type="Pfam" id="PF23121"/>
    </source>
</evidence>
<dbReference type="InterPro" id="IPR049914">
    <property type="entry name" value="PHD1-3/5-6"/>
</dbReference>
<feature type="compositionally biased region" description="Polar residues" evidence="6">
    <location>
        <begin position="130"/>
        <end position="144"/>
    </location>
</feature>
<dbReference type="EMBL" id="OZ075122">
    <property type="protein sequence ID" value="CAL4911484.1"/>
    <property type="molecule type" value="Genomic_DNA"/>
</dbReference>
<dbReference type="AlphaFoldDB" id="A0ABC8WKD9"/>
<keyword evidence="2" id="KW-0863">Zinc-finger</keyword>
<evidence type="ECO:0000256" key="2">
    <source>
        <dbReference type="ARBA" id="ARBA00022771"/>
    </source>
</evidence>
<feature type="domain" description="AIPP2-like SPOC-like" evidence="7">
    <location>
        <begin position="535"/>
        <end position="650"/>
    </location>
</feature>
<dbReference type="Proteomes" id="UP001497457">
    <property type="component" value="Chromosome 12b"/>
</dbReference>
<evidence type="ECO:0000313" key="8">
    <source>
        <dbReference type="EMBL" id="CAL4911484.1"/>
    </source>
</evidence>
<feature type="compositionally biased region" description="Polar residues" evidence="6">
    <location>
        <begin position="782"/>
        <end position="791"/>
    </location>
</feature>
<keyword evidence="5" id="KW-0804">Transcription</keyword>
<dbReference type="GO" id="GO:0008270">
    <property type="term" value="F:zinc ion binding"/>
    <property type="evidence" value="ECO:0007669"/>
    <property type="project" value="UniProtKB-KW"/>
</dbReference>
<evidence type="ECO:0000256" key="5">
    <source>
        <dbReference type="ARBA" id="ARBA00023163"/>
    </source>
</evidence>
<evidence type="ECO:0000256" key="6">
    <source>
        <dbReference type="SAM" id="MobiDB-lite"/>
    </source>
</evidence>
<protein>
    <recommendedName>
        <fullName evidence="7">AIPP2-like SPOC-like domain-containing protein</fullName>
    </recommendedName>
</protein>
<feature type="region of interest" description="Disordered" evidence="6">
    <location>
        <begin position="63"/>
        <end position="171"/>
    </location>
</feature>
<gene>
    <name evidence="8" type="ORF">URODEC1_LOCUS15027</name>
</gene>
<feature type="region of interest" description="Disordered" evidence="6">
    <location>
        <begin position="278"/>
        <end position="299"/>
    </location>
</feature>
<sequence length="848" mass="94065">MYDQSQQGGSNFRPMVKVSNGGSKGILKAARKEYHKYQMSMKHSNLSHHNYNVIDQRANVAKKPKTNPLKNSNVGPSNAPIAKDSKSRCLQSSKDSRQPTTLSLNPSPTDLKCSKPSNVRNRLSPKEMETTTPSESNGDPNTSSRHLDQSHHLKPKGRSSDNMESSRPPHFKAMPSLVHKAKDVDLSNVSNDALGTRSKGRSNLYRGEDINVRKDGTEISKLVKKGEVSRISNIPMVSGLWIANKDDSNKKKGRHDEVMTKEKKMIGHTIEDRATFGNLHKQQDAARNNEASSSRSLAVGKKDVQGLESNFGDNSSHLVHKSHSRCQTNNASFMEGSSCAKLPNRVLGNGKTNDGKFRRRKGPLLEETPNTHGGIDSDGVIQQDQTCRPRKKLRLKEENEDKENSGGDRRSMVVEHDEGVRSVNLTSMMTMKQGRSTETNGDKVDGGCQNFVGVENGCEGAEQLGIHKSKKKRRRCIETNKYEDDMCDQHRVRVEDDTNELAQVAVSMRCVEQQCYCCSKPIDKPKMSVLFKIDGKEYISLAGHLSTKSCEKVWKLSLPMVVEVTKVPRLAAWPKMWKASQPTGDSIGLYFFPHKLRHDEELDRLIKELMDEDLALCAVIDEAEMLIFPSVLLPERHQTFQAKHYLWAAFKAKQDKCTVSVQQEEDKKKQQVSSQLDEVQSEESDQEMILMNGTKPLESLQLPAKSIREVETCCIQGTTNMHLEREVPEESRPRDSLHQAFRTSASTAVATDAATIVANAAMGPTEATSSATNTASCPANHGPTNPSTEALPGSSSVFGIVLLQTPDLDRKVQQFIQEMKRDGVPVAVMQGEAIGAGQWPSNITTAKQ</sequence>
<evidence type="ECO:0000256" key="4">
    <source>
        <dbReference type="ARBA" id="ARBA00023015"/>
    </source>
</evidence>
<dbReference type="PANTHER" id="PTHR33304">
    <property type="match status" value="1"/>
</dbReference>
<dbReference type="PANTHER" id="PTHR33304:SF49">
    <property type="entry name" value="OS12G0161500 PROTEIN"/>
    <property type="match status" value="1"/>
</dbReference>
<keyword evidence="3" id="KW-0862">Zinc</keyword>
<name>A0ABC8WKD9_9POAL</name>
<feature type="compositionally biased region" description="Low complexity" evidence="6">
    <location>
        <begin position="766"/>
        <end position="776"/>
    </location>
</feature>
<evidence type="ECO:0000313" key="9">
    <source>
        <dbReference type="Proteomes" id="UP001497457"/>
    </source>
</evidence>
<evidence type="ECO:0000256" key="3">
    <source>
        <dbReference type="ARBA" id="ARBA00022833"/>
    </source>
</evidence>
<dbReference type="Pfam" id="PF23121">
    <property type="entry name" value="SPOC_AIPP2"/>
    <property type="match status" value="1"/>
</dbReference>
<feature type="region of interest" description="Disordered" evidence="6">
    <location>
        <begin position="766"/>
        <end position="791"/>
    </location>
</feature>
<proteinExistence type="predicted"/>
<keyword evidence="4" id="KW-0805">Transcription regulation</keyword>
<keyword evidence="1" id="KW-0479">Metal-binding</keyword>
<feature type="compositionally biased region" description="Polar residues" evidence="6">
    <location>
        <begin position="1"/>
        <end position="10"/>
    </location>
</feature>
<dbReference type="InterPro" id="IPR056280">
    <property type="entry name" value="AIPP2-like_SPOC"/>
</dbReference>
<accession>A0ABC8WKD9</accession>